<keyword evidence="3" id="KW-0325">Glycoprotein</keyword>
<accession>A0A1Q9ECZ8</accession>
<dbReference type="PANTHER" id="PTHR10157">
    <property type="entry name" value="DOPAMINE BETA HYDROXYLASE RELATED"/>
    <property type="match status" value="1"/>
</dbReference>
<feature type="domain" description="DOMON" evidence="4">
    <location>
        <begin position="75"/>
        <end position="192"/>
    </location>
</feature>
<dbReference type="EMBL" id="LSRX01000189">
    <property type="protein sequence ID" value="OLQ05278.1"/>
    <property type="molecule type" value="Genomic_DNA"/>
</dbReference>
<proteinExistence type="inferred from homology"/>
<reference evidence="5 6" key="1">
    <citation type="submission" date="2016-02" db="EMBL/GenBank/DDBJ databases">
        <title>Genome analysis of coral dinoflagellate symbionts highlights evolutionary adaptations to a symbiotic lifestyle.</title>
        <authorList>
            <person name="Aranda M."/>
            <person name="Li Y."/>
            <person name="Liew Y.J."/>
            <person name="Baumgarten S."/>
            <person name="Simakov O."/>
            <person name="Wilson M."/>
            <person name="Piel J."/>
            <person name="Ashoor H."/>
            <person name="Bougouffa S."/>
            <person name="Bajic V.B."/>
            <person name="Ryu T."/>
            <person name="Ravasi T."/>
            <person name="Bayer T."/>
            <person name="Micklem G."/>
            <person name="Kim H."/>
            <person name="Bhak J."/>
            <person name="Lajeunesse T.C."/>
            <person name="Voolstra C.R."/>
        </authorList>
    </citation>
    <scope>NUCLEOTIDE SEQUENCE [LARGE SCALE GENOMIC DNA]</scope>
    <source>
        <strain evidence="5 6">CCMP2467</strain>
    </source>
</reference>
<dbReference type="SUPFAM" id="SSF49742">
    <property type="entry name" value="PHM/PNGase F"/>
    <property type="match status" value="2"/>
</dbReference>
<comment type="similarity">
    <text evidence="1">Belongs to the copper type II ascorbate-dependent monooxygenase family.</text>
</comment>
<dbReference type="Proteomes" id="UP000186817">
    <property type="component" value="Unassembled WGS sequence"/>
</dbReference>
<protein>
    <submittedName>
        <fullName evidence="5">DBH-like monooxygenase protein 1</fullName>
    </submittedName>
</protein>
<dbReference type="Gene3D" id="2.60.120.310">
    <property type="entry name" value="Copper type II, ascorbate-dependent monooxygenase, N-terminal domain"/>
    <property type="match status" value="1"/>
</dbReference>
<keyword evidence="5" id="KW-0503">Monooxygenase</keyword>
<evidence type="ECO:0000313" key="5">
    <source>
        <dbReference type="EMBL" id="OLQ05278.1"/>
    </source>
</evidence>
<dbReference type="AlphaFoldDB" id="A0A1Q9ECZ8"/>
<keyword evidence="6" id="KW-1185">Reference proteome</keyword>
<evidence type="ECO:0000313" key="6">
    <source>
        <dbReference type="Proteomes" id="UP000186817"/>
    </source>
</evidence>
<evidence type="ECO:0000256" key="1">
    <source>
        <dbReference type="ARBA" id="ARBA00010676"/>
    </source>
</evidence>
<dbReference type="InterPro" id="IPR005018">
    <property type="entry name" value="DOMON_domain"/>
</dbReference>
<dbReference type="PROSITE" id="PS50836">
    <property type="entry name" value="DOMON"/>
    <property type="match status" value="1"/>
</dbReference>
<keyword evidence="2" id="KW-1015">Disulfide bond</keyword>
<dbReference type="PANTHER" id="PTHR10157:SF23">
    <property type="entry name" value="MOXD1 HOMOLOG 1"/>
    <property type="match status" value="1"/>
</dbReference>
<evidence type="ECO:0000256" key="3">
    <source>
        <dbReference type="ARBA" id="ARBA00023180"/>
    </source>
</evidence>
<comment type="caution">
    <text evidence="5">The sequence shown here is derived from an EMBL/GenBank/DDBJ whole genome shotgun (WGS) entry which is preliminary data.</text>
</comment>
<dbReference type="InterPro" id="IPR008977">
    <property type="entry name" value="PHM/PNGase_F_dom_sf"/>
</dbReference>
<dbReference type="GO" id="GO:0004500">
    <property type="term" value="F:dopamine beta-monooxygenase activity"/>
    <property type="evidence" value="ECO:0007669"/>
    <property type="project" value="InterPro"/>
</dbReference>
<organism evidence="5 6">
    <name type="scientific">Symbiodinium microadriaticum</name>
    <name type="common">Dinoflagellate</name>
    <name type="synonym">Zooxanthella microadriatica</name>
    <dbReference type="NCBI Taxonomy" id="2951"/>
    <lineage>
        <taxon>Eukaryota</taxon>
        <taxon>Sar</taxon>
        <taxon>Alveolata</taxon>
        <taxon>Dinophyceae</taxon>
        <taxon>Suessiales</taxon>
        <taxon>Symbiodiniaceae</taxon>
        <taxon>Symbiodinium</taxon>
    </lineage>
</organism>
<dbReference type="SUPFAM" id="SSF49344">
    <property type="entry name" value="CBD9-like"/>
    <property type="match status" value="1"/>
</dbReference>
<dbReference type="InterPro" id="IPR014784">
    <property type="entry name" value="Cu2_ascorb_mOase-like_C"/>
</dbReference>
<dbReference type="InterPro" id="IPR045266">
    <property type="entry name" value="DOH_DOMON"/>
</dbReference>
<dbReference type="InterPro" id="IPR036939">
    <property type="entry name" value="Cu2_ascorb_mOase_N_sf"/>
</dbReference>
<dbReference type="OrthoDB" id="441566at2759"/>
<dbReference type="Gene3D" id="2.60.120.230">
    <property type="match status" value="1"/>
</dbReference>
<sequence>MNSANELSPRDARVCLPRRPNEAGRVLRSQQSAPSGMARLLLAAGFFTAAAAATCWDGAGGFAQDKWPHCTQLASDILMYYGPDSTNQFMKLGLFVENHAGWSALALGGNGGMKGAQQFVVRKEAGQFIAEERYSTDYVTPQLQPSQEVTLIFASEEGGNIAWGVLVPMKACSGGDRYPIEDVSKFMHWALGAEHAFSHHSRRGQFHANLVSGPTTTEDMSSYASADMLMPDVSVVMGAGGNDAKNPYICGIFDLEQLLPAGKDISSKFHVAKFSAIVDQDSSQYVHHMILYECEPWGLQSAGYTHLSIVPECESMPPSCNSMKWPWAVGSEPLVLPTNVGMPFGSGSRWYALQMHYYNPSLHTGVRDSSGVRLTFAPALRTFDAAVFRFNGGTDSEMRADIPAGQQEYVLKEAVVPSQCTDSWTADEVNVVGVVYHAHLVGKSLNIDVVRADTLVGTMRLEHLYDFNHQSLEPPS</sequence>
<dbReference type="InterPro" id="IPR000945">
    <property type="entry name" value="DBH-like"/>
</dbReference>
<gene>
    <name evidence="5" type="primary">MOXD1</name>
    <name evidence="5" type="ORF">AK812_SmicGene11536</name>
</gene>
<evidence type="ECO:0000256" key="2">
    <source>
        <dbReference type="ARBA" id="ARBA00023157"/>
    </source>
</evidence>
<dbReference type="Pfam" id="PF01082">
    <property type="entry name" value="Cu2_monooxygen"/>
    <property type="match status" value="1"/>
</dbReference>
<dbReference type="InterPro" id="IPR000323">
    <property type="entry name" value="Cu2_ascorb_mOase_N"/>
</dbReference>
<dbReference type="CDD" id="cd09631">
    <property type="entry name" value="DOMON_DOH"/>
    <property type="match status" value="1"/>
</dbReference>
<name>A0A1Q9ECZ8_SYMMI</name>
<dbReference type="GO" id="GO:0005507">
    <property type="term" value="F:copper ion binding"/>
    <property type="evidence" value="ECO:0007669"/>
    <property type="project" value="InterPro"/>
</dbReference>
<keyword evidence="5" id="KW-0560">Oxidoreductase</keyword>
<evidence type="ECO:0000259" key="4">
    <source>
        <dbReference type="PROSITE" id="PS50836"/>
    </source>
</evidence>